<proteinExistence type="predicted"/>
<dbReference type="Proteomes" id="UP000703269">
    <property type="component" value="Unassembled WGS sequence"/>
</dbReference>
<gene>
    <name evidence="1" type="ORF">PsYK624_152950</name>
</gene>
<evidence type="ECO:0000313" key="1">
    <source>
        <dbReference type="EMBL" id="GJE99055.1"/>
    </source>
</evidence>
<dbReference type="AlphaFoldDB" id="A0A9P3LL59"/>
<accession>A0A9P3LL59</accession>
<dbReference type="EMBL" id="BPQB01000100">
    <property type="protein sequence ID" value="GJE99055.1"/>
    <property type="molecule type" value="Genomic_DNA"/>
</dbReference>
<comment type="caution">
    <text evidence="1">The sequence shown here is derived from an EMBL/GenBank/DDBJ whole genome shotgun (WGS) entry which is preliminary data.</text>
</comment>
<reference evidence="1 2" key="1">
    <citation type="submission" date="2021-08" db="EMBL/GenBank/DDBJ databases">
        <title>Draft Genome Sequence of Phanerochaete sordida strain YK-624.</title>
        <authorList>
            <person name="Mori T."/>
            <person name="Dohra H."/>
            <person name="Suzuki T."/>
            <person name="Kawagishi H."/>
            <person name="Hirai H."/>
        </authorList>
    </citation>
    <scope>NUCLEOTIDE SEQUENCE [LARGE SCALE GENOMIC DNA]</scope>
    <source>
        <strain evidence="1 2">YK-624</strain>
    </source>
</reference>
<organism evidence="1 2">
    <name type="scientific">Phanerochaete sordida</name>
    <dbReference type="NCBI Taxonomy" id="48140"/>
    <lineage>
        <taxon>Eukaryota</taxon>
        <taxon>Fungi</taxon>
        <taxon>Dikarya</taxon>
        <taxon>Basidiomycota</taxon>
        <taxon>Agaricomycotina</taxon>
        <taxon>Agaricomycetes</taxon>
        <taxon>Polyporales</taxon>
        <taxon>Phanerochaetaceae</taxon>
        <taxon>Phanerochaete</taxon>
    </lineage>
</organism>
<name>A0A9P3LL59_9APHY</name>
<keyword evidence="2" id="KW-1185">Reference proteome</keyword>
<evidence type="ECO:0000313" key="2">
    <source>
        <dbReference type="Proteomes" id="UP000703269"/>
    </source>
</evidence>
<sequence length="131" mass="14715">MTIINVEQNLGHLEFRFKTSLPSPREIHVRLPLSIAWLRLTIAERLNSSFAYKKNEIHNSSHLEEKRRPVVEAPVAALTSSPCKALGQSTGYRPAMPNIKLRASGYRASNYAAQNVIACANPERPSFHHAR</sequence>
<protein>
    <submittedName>
        <fullName evidence="1">Uncharacterized protein</fullName>
    </submittedName>
</protein>